<dbReference type="CDD" id="cd04273">
    <property type="entry name" value="ZnMc_ADAMTS_like"/>
    <property type="match status" value="1"/>
</dbReference>
<dbReference type="AlphaFoldDB" id="A0A182NLF4"/>
<reference evidence="3" key="2">
    <citation type="submission" date="2020-05" db="UniProtKB">
        <authorList>
            <consortium name="EnsemblMetazoa"/>
        </authorList>
    </citation>
    <scope>IDENTIFICATION</scope>
    <source>
        <strain evidence="3">WRAIR2</strain>
    </source>
</reference>
<comment type="caution">
    <text evidence="1">Lacks conserved residue(s) required for the propagation of feature annotation.</text>
</comment>
<dbReference type="GO" id="GO:0004222">
    <property type="term" value="F:metalloendopeptidase activity"/>
    <property type="evidence" value="ECO:0007669"/>
    <property type="project" value="InterPro"/>
</dbReference>
<dbReference type="SUPFAM" id="SSF55486">
    <property type="entry name" value="Metalloproteases ('zincins'), catalytic domain"/>
    <property type="match status" value="1"/>
</dbReference>
<evidence type="ECO:0000313" key="3">
    <source>
        <dbReference type="EnsemblMetazoa" id="ADIR008485-PA"/>
    </source>
</evidence>
<dbReference type="STRING" id="7168.A0A182NLF4"/>
<dbReference type="EnsemblMetazoa" id="ADIR008485-RA">
    <property type="protein sequence ID" value="ADIR008485-PA"/>
    <property type="gene ID" value="ADIR008485"/>
</dbReference>
<keyword evidence="4" id="KW-1185">Reference proteome</keyword>
<dbReference type="Pfam" id="PF13688">
    <property type="entry name" value="Reprolysin_5"/>
    <property type="match status" value="1"/>
</dbReference>
<dbReference type="InterPro" id="IPR001590">
    <property type="entry name" value="Peptidase_M12B"/>
</dbReference>
<dbReference type="GO" id="GO:0046872">
    <property type="term" value="F:metal ion binding"/>
    <property type="evidence" value="ECO:0007669"/>
    <property type="project" value="UniProtKB-KW"/>
</dbReference>
<dbReference type="InterPro" id="IPR050439">
    <property type="entry name" value="ADAMTS_ADAMTS-like"/>
</dbReference>
<dbReference type="Gene3D" id="3.40.390.10">
    <property type="entry name" value="Collagenase (Catalytic Domain)"/>
    <property type="match status" value="1"/>
</dbReference>
<feature type="binding site" evidence="1">
    <location>
        <position position="181"/>
    </location>
    <ligand>
        <name>Zn(2+)</name>
        <dbReference type="ChEBI" id="CHEBI:29105"/>
        <note>catalytic</note>
    </ligand>
</feature>
<feature type="binding site" evidence="1">
    <location>
        <position position="187"/>
    </location>
    <ligand>
        <name>Zn(2+)</name>
        <dbReference type="ChEBI" id="CHEBI:29105"/>
        <note>catalytic</note>
    </ligand>
</feature>
<dbReference type="PANTHER" id="PTHR13723">
    <property type="entry name" value="ADAMTS A DISINTEGRIN AND METALLOPROTEASE WITH THROMBOSPONDIN MOTIFS PROTEASE"/>
    <property type="match status" value="1"/>
</dbReference>
<reference evidence="4" key="1">
    <citation type="submission" date="2013-03" db="EMBL/GenBank/DDBJ databases">
        <title>The Genome Sequence of Anopheles dirus WRAIR2.</title>
        <authorList>
            <consortium name="The Broad Institute Genomics Platform"/>
            <person name="Neafsey D.E."/>
            <person name="Walton C."/>
            <person name="Walker B."/>
            <person name="Young S.K."/>
            <person name="Zeng Q."/>
            <person name="Gargeya S."/>
            <person name="Fitzgerald M."/>
            <person name="Haas B."/>
            <person name="Abouelleil A."/>
            <person name="Allen A.W."/>
            <person name="Alvarado L."/>
            <person name="Arachchi H.M."/>
            <person name="Berlin A.M."/>
            <person name="Chapman S.B."/>
            <person name="Gainer-Dewar J."/>
            <person name="Goldberg J."/>
            <person name="Griggs A."/>
            <person name="Gujja S."/>
            <person name="Hansen M."/>
            <person name="Howarth C."/>
            <person name="Imamovic A."/>
            <person name="Ireland A."/>
            <person name="Larimer J."/>
            <person name="McCowan C."/>
            <person name="Murphy C."/>
            <person name="Pearson M."/>
            <person name="Poon T.W."/>
            <person name="Priest M."/>
            <person name="Roberts A."/>
            <person name="Saif S."/>
            <person name="Shea T."/>
            <person name="Sisk P."/>
            <person name="Sykes S."/>
            <person name="Wortman J."/>
            <person name="Nusbaum C."/>
            <person name="Birren B."/>
        </authorList>
    </citation>
    <scope>NUCLEOTIDE SEQUENCE [LARGE SCALE GENOMIC DNA]</scope>
    <source>
        <strain evidence="4">WRAIR2</strain>
    </source>
</reference>
<evidence type="ECO:0000256" key="1">
    <source>
        <dbReference type="PROSITE-ProRule" id="PRU00276"/>
    </source>
</evidence>
<dbReference type="GO" id="GO:0006508">
    <property type="term" value="P:proteolysis"/>
    <property type="evidence" value="ECO:0007669"/>
    <property type="project" value="InterPro"/>
</dbReference>
<dbReference type="InterPro" id="IPR024079">
    <property type="entry name" value="MetalloPept_cat_dom_sf"/>
</dbReference>
<evidence type="ECO:0000259" key="2">
    <source>
        <dbReference type="PROSITE" id="PS50215"/>
    </source>
</evidence>
<dbReference type="GO" id="GO:0030198">
    <property type="term" value="P:extracellular matrix organization"/>
    <property type="evidence" value="ECO:0007669"/>
    <property type="project" value="TreeGrafter"/>
</dbReference>
<accession>A0A182NLF4</accession>
<dbReference type="GO" id="GO:0031012">
    <property type="term" value="C:extracellular matrix"/>
    <property type="evidence" value="ECO:0007669"/>
    <property type="project" value="TreeGrafter"/>
</dbReference>
<evidence type="ECO:0000313" key="4">
    <source>
        <dbReference type="Proteomes" id="UP000075884"/>
    </source>
</evidence>
<proteinExistence type="predicted"/>
<keyword evidence="1" id="KW-0862">Zinc</keyword>
<organism evidence="3 4">
    <name type="scientific">Anopheles dirus</name>
    <dbReference type="NCBI Taxonomy" id="7168"/>
    <lineage>
        <taxon>Eukaryota</taxon>
        <taxon>Metazoa</taxon>
        <taxon>Ecdysozoa</taxon>
        <taxon>Arthropoda</taxon>
        <taxon>Hexapoda</taxon>
        <taxon>Insecta</taxon>
        <taxon>Pterygota</taxon>
        <taxon>Neoptera</taxon>
        <taxon>Endopterygota</taxon>
        <taxon>Diptera</taxon>
        <taxon>Nematocera</taxon>
        <taxon>Culicoidea</taxon>
        <taxon>Culicidae</taxon>
        <taxon>Anophelinae</taxon>
        <taxon>Anopheles</taxon>
    </lineage>
</organism>
<feature type="binding site" evidence="1">
    <location>
        <position position="177"/>
    </location>
    <ligand>
        <name>Zn(2+)</name>
        <dbReference type="ChEBI" id="CHEBI:29105"/>
        <note>catalytic</note>
    </ligand>
</feature>
<dbReference type="Proteomes" id="UP000075884">
    <property type="component" value="Unassembled WGS sequence"/>
</dbReference>
<keyword evidence="1" id="KW-0479">Metal-binding</keyword>
<sequence length="233" mass="26326">DRLVNAEPADSAYPGHRSRRRRSAELFSNNEYTIEVLVAVDNKMQRYHNRTLKSYVLTLMSIVSSVYADASIGNSIKIAVSHIMYIHHDLDAQNNAVEKGLEGVSASDMLQDFCRFKQSSNFHHDVALLLTREQICRNPAENNCDTLGLAELGTICRETACAIVQDNGLSAAFTIAHELGHVLGMPHDDDSRCQRYRGKSSGNNRIMSRTIDHNTHPWQWSNCSRQILTEYFE</sequence>
<dbReference type="PROSITE" id="PS50215">
    <property type="entry name" value="ADAM_MEPRO"/>
    <property type="match status" value="1"/>
</dbReference>
<dbReference type="PANTHER" id="PTHR13723:SF278">
    <property type="entry name" value="ADAM METALLOPEPTIDASE WITH THROMBOSPONDIN TYPE 1 MOTIF A, ISOFORM B"/>
    <property type="match status" value="1"/>
</dbReference>
<feature type="active site" evidence="1">
    <location>
        <position position="178"/>
    </location>
</feature>
<protein>
    <recommendedName>
        <fullName evidence="2">Peptidase M12B domain-containing protein</fullName>
    </recommendedName>
</protein>
<dbReference type="VEuPathDB" id="VectorBase:ADIR008485"/>
<name>A0A182NLF4_9DIPT</name>
<feature type="domain" description="Peptidase M12B" evidence="2">
    <location>
        <begin position="32"/>
        <end position="233"/>
    </location>
</feature>